<reference evidence="1" key="1">
    <citation type="journal article" date="2021" name="PeerJ">
        <title>Extensive microbial diversity within the chicken gut microbiome revealed by metagenomics and culture.</title>
        <authorList>
            <person name="Gilroy R."/>
            <person name="Ravi A."/>
            <person name="Getino M."/>
            <person name="Pursley I."/>
            <person name="Horton D.L."/>
            <person name="Alikhan N.F."/>
            <person name="Baker D."/>
            <person name="Gharbi K."/>
            <person name="Hall N."/>
            <person name="Watson M."/>
            <person name="Adriaenssens E.M."/>
            <person name="Foster-Nyarko E."/>
            <person name="Jarju S."/>
            <person name="Secka A."/>
            <person name="Antonio M."/>
            <person name="Oren A."/>
            <person name="Chaudhuri R.R."/>
            <person name="La Ragione R."/>
            <person name="Hildebrand F."/>
            <person name="Pallen M.J."/>
        </authorList>
    </citation>
    <scope>NUCLEOTIDE SEQUENCE</scope>
    <source>
        <strain evidence="1">CHK187-11901</strain>
    </source>
</reference>
<gene>
    <name evidence="1" type="ORF">H9702_01625</name>
</gene>
<dbReference type="AlphaFoldDB" id="A0A9D2NR12"/>
<dbReference type="Proteomes" id="UP000823896">
    <property type="component" value="Unassembled WGS sequence"/>
</dbReference>
<evidence type="ECO:0000313" key="2">
    <source>
        <dbReference type="Proteomes" id="UP000823896"/>
    </source>
</evidence>
<reference evidence="1" key="2">
    <citation type="submission" date="2021-04" db="EMBL/GenBank/DDBJ databases">
        <authorList>
            <person name="Gilroy R."/>
        </authorList>
    </citation>
    <scope>NUCLEOTIDE SEQUENCE</scope>
    <source>
        <strain evidence="1">CHK187-11901</strain>
    </source>
</reference>
<name>A0A9D2NR12_9FIRM</name>
<accession>A0A9D2NR12</accession>
<organism evidence="1 2">
    <name type="scientific">Candidatus Merdibacter merdavium</name>
    <dbReference type="NCBI Taxonomy" id="2838692"/>
    <lineage>
        <taxon>Bacteria</taxon>
        <taxon>Bacillati</taxon>
        <taxon>Bacillota</taxon>
        <taxon>Erysipelotrichia</taxon>
        <taxon>Erysipelotrichales</taxon>
        <taxon>Erysipelotrichaceae</taxon>
        <taxon>Merdibacter</taxon>
    </lineage>
</organism>
<sequence length="129" mass="14056">MKEELSQISGFGSEGDWIVSGTGYRAGAENTSMAGGMTLVDLPGYSGLKGFANIRYGGQSFTFSDLSVGKAYFAYDKAYAEAEHQLALYVNEEKHSDLMLPDSTGFDWNNADHKIMYADTGITLEEGIR</sequence>
<evidence type="ECO:0000313" key="1">
    <source>
        <dbReference type="EMBL" id="HJC35813.1"/>
    </source>
</evidence>
<protein>
    <submittedName>
        <fullName evidence="1">Uncharacterized protein</fullName>
    </submittedName>
</protein>
<proteinExistence type="predicted"/>
<dbReference type="EMBL" id="DWWM01000006">
    <property type="protein sequence ID" value="HJC35813.1"/>
    <property type="molecule type" value="Genomic_DNA"/>
</dbReference>
<comment type="caution">
    <text evidence="1">The sequence shown here is derived from an EMBL/GenBank/DDBJ whole genome shotgun (WGS) entry which is preliminary data.</text>
</comment>